<protein>
    <submittedName>
        <fullName evidence="1">Uncharacterized protein</fullName>
    </submittedName>
</protein>
<organism evidence="1">
    <name type="scientific">Timema monikensis</name>
    <dbReference type="NCBI Taxonomy" id="170555"/>
    <lineage>
        <taxon>Eukaryota</taxon>
        <taxon>Metazoa</taxon>
        <taxon>Ecdysozoa</taxon>
        <taxon>Arthropoda</taxon>
        <taxon>Hexapoda</taxon>
        <taxon>Insecta</taxon>
        <taxon>Pterygota</taxon>
        <taxon>Neoptera</taxon>
        <taxon>Polyneoptera</taxon>
        <taxon>Phasmatodea</taxon>
        <taxon>Timematodea</taxon>
        <taxon>Timematoidea</taxon>
        <taxon>Timematidae</taxon>
        <taxon>Timema</taxon>
    </lineage>
</organism>
<reference evidence="1" key="1">
    <citation type="submission" date="2020-11" db="EMBL/GenBank/DDBJ databases">
        <authorList>
            <person name="Tran Van P."/>
        </authorList>
    </citation>
    <scope>NUCLEOTIDE SEQUENCE</scope>
</reference>
<dbReference type="AlphaFoldDB" id="A0A7R9ECX1"/>
<gene>
    <name evidence="1" type="ORF">TMSB3V08_LOCUS8459</name>
</gene>
<proteinExistence type="predicted"/>
<sequence>MPKVKLVTKKEGCGKMAGRVEIRKVFFPPPPRLNGLPPHPVPGLFNLRDVWELLGPPPPLWISREEFRTPGPSFGRTDRVRATQVARAVLDGPVFFTT</sequence>
<accession>A0A7R9ECX1</accession>
<name>A0A7R9ECX1_9NEOP</name>
<evidence type="ECO:0000313" key="1">
    <source>
        <dbReference type="EMBL" id="CAD7431737.1"/>
    </source>
</evidence>
<dbReference type="EMBL" id="OB795136">
    <property type="protein sequence ID" value="CAD7431737.1"/>
    <property type="molecule type" value="Genomic_DNA"/>
</dbReference>